<sequence length="460" mass="51819">MNLGSKKSMSDVCVLDPLPNAPLDPFANDEIYCWNYTANASYWVQAEQFSCAVFDRGECPCPELKADADIAGIGVIIAFMISALLTVLSTILCLLLIRTDGLLSPSTGTWPDPSTRPATLNRIDNFSRHKICRPFVLFLRNSLGWNTAVLASCASDLVQALSDTQLVTGLAVLVGAMVGLYRSDGAEPISVYHFTIAMDLAWFAATTHMASLLVLKYRRRESAKQKSQRGFALKLPISLRLVLMVIFLGMFLRGSLVEGYACWFKTMRCPAKCTLPYERGGEPMQWMIVNIVLIVSGYGFHLLELSHTIRRWWLEHLRKYIVSGKPVTKFERQKTVIGNIKSVLRVMGGVVRITYFWIWNILASEICEVLEMLTWFSLGVYGVFQDRRYGHEDMSDLQEHIEDRLGFGQLIPLVLLLLPVLALVESYAHHTEAHKRRSRSVEGCEGCEWEDSWRLGGALH</sequence>
<feature type="transmembrane region" description="Helical" evidence="1">
    <location>
        <begin position="410"/>
        <end position="428"/>
    </location>
</feature>
<name>A0AAN6WPT5_9PEZI</name>
<reference evidence="2" key="1">
    <citation type="journal article" date="2023" name="Mol. Phylogenet. Evol.">
        <title>Genome-scale phylogeny and comparative genomics of the fungal order Sordariales.</title>
        <authorList>
            <person name="Hensen N."/>
            <person name="Bonometti L."/>
            <person name="Westerberg I."/>
            <person name="Brannstrom I.O."/>
            <person name="Guillou S."/>
            <person name="Cros-Aarteil S."/>
            <person name="Calhoun S."/>
            <person name="Haridas S."/>
            <person name="Kuo A."/>
            <person name="Mondo S."/>
            <person name="Pangilinan J."/>
            <person name="Riley R."/>
            <person name="LaButti K."/>
            <person name="Andreopoulos B."/>
            <person name="Lipzen A."/>
            <person name="Chen C."/>
            <person name="Yan M."/>
            <person name="Daum C."/>
            <person name="Ng V."/>
            <person name="Clum A."/>
            <person name="Steindorff A."/>
            <person name="Ohm R.A."/>
            <person name="Martin F."/>
            <person name="Silar P."/>
            <person name="Natvig D.O."/>
            <person name="Lalanne C."/>
            <person name="Gautier V."/>
            <person name="Ament-Velasquez S.L."/>
            <person name="Kruys A."/>
            <person name="Hutchinson M.I."/>
            <person name="Powell A.J."/>
            <person name="Barry K."/>
            <person name="Miller A.N."/>
            <person name="Grigoriev I.V."/>
            <person name="Debuchy R."/>
            <person name="Gladieux P."/>
            <person name="Hiltunen Thoren M."/>
            <person name="Johannesson H."/>
        </authorList>
    </citation>
    <scope>NUCLEOTIDE SEQUENCE</scope>
    <source>
        <strain evidence="2">PSN309</strain>
    </source>
</reference>
<keyword evidence="1" id="KW-0812">Transmembrane</keyword>
<reference evidence="2" key="2">
    <citation type="submission" date="2023-05" db="EMBL/GenBank/DDBJ databases">
        <authorList>
            <consortium name="Lawrence Berkeley National Laboratory"/>
            <person name="Steindorff A."/>
            <person name="Hensen N."/>
            <person name="Bonometti L."/>
            <person name="Westerberg I."/>
            <person name="Brannstrom I.O."/>
            <person name="Guillou S."/>
            <person name="Cros-Aarteil S."/>
            <person name="Calhoun S."/>
            <person name="Haridas S."/>
            <person name="Kuo A."/>
            <person name="Mondo S."/>
            <person name="Pangilinan J."/>
            <person name="Riley R."/>
            <person name="Labutti K."/>
            <person name="Andreopoulos B."/>
            <person name="Lipzen A."/>
            <person name="Chen C."/>
            <person name="Yanf M."/>
            <person name="Daum C."/>
            <person name="Ng V."/>
            <person name="Clum A."/>
            <person name="Ohm R."/>
            <person name="Martin F."/>
            <person name="Silar P."/>
            <person name="Natvig D."/>
            <person name="Lalanne C."/>
            <person name="Gautier V."/>
            <person name="Ament-Velasquez S.L."/>
            <person name="Kruys A."/>
            <person name="Hutchinson M.I."/>
            <person name="Powell A.J."/>
            <person name="Barry K."/>
            <person name="Miller A.N."/>
            <person name="Grigoriev I.V."/>
            <person name="Debuchy R."/>
            <person name="Gladieux P."/>
            <person name="Thoren M.H."/>
            <person name="Johannesson H."/>
        </authorList>
    </citation>
    <scope>NUCLEOTIDE SEQUENCE</scope>
    <source>
        <strain evidence="2">PSN309</strain>
    </source>
</reference>
<dbReference type="AlphaFoldDB" id="A0AAN6WPT5"/>
<evidence type="ECO:0000313" key="3">
    <source>
        <dbReference type="Proteomes" id="UP001302126"/>
    </source>
</evidence>
<feature type="transmembrane region" description="Helical" evidence="1">
    <location>
        <begin position="189"/>
        <end position="215"/>
    </location>
</feature>
<protein>
    <submittedName>
        <fullName evidence="2">Uncharacterized protein</fullName>
    </submittedName>
</protein>
<organism evidence="2 3">
    <name type="scientific">Podospora australis</name>
    <dbReference type="NCBI Taxonomy" id="1536484"/>
    <lineage>
        <taxon>Eukaryota</taxon>
        <taxon>Fungi</taxon>
        <taxon>Dikarya</taxon>
        <taxon>Ascomycota</taxon>
        <taxon>Pezizomycotina</taxon>
        <taxon>Sordariomycetes</taxon>
        <taxon>Sordariomycetidae</taxon>
        <taxon>Sordariales</taxon>
        <taxon>Podosporaceae</taxon>
        <taxon>Podospora</taxon>
    </lineage>
</organism>
<feature type="transmembrane region" description="Helical" evidence="1">
    <location>
        <begin position="235"/>
        <end position="256"/>
    </location>
</feature>
<feature type="transmembrane region" description="Helical" evidence="1">
    <location>
        <begin position="70"/>
        <end position="97"/>
    </location>
</feature>
<dbReference type="InterPro" id="IPR053018">
    <property type="entry name" value="Elsinochrome_Biosynth-Asso"/>
</dbReference>
<keyword evidence="1" id="KW-1133">Transmembrane helix</keyword>
<evidence type="ECO:0000313" key="2">
    <source>
        <dbReference type="EMBL" id="KAK4185266.1"/>
    </source>
</evidence>
<dbReference type="EMBL" id="MU864456">
    <property type="protein sequence ID" value="KAK4185266.1"/>
    <property type="molecule type" value="Genomic_DNA"/>
</dbReference>
<gene>
    <name evidence="2" type="ORF">QBC35DRAFT_525041</name>
</gene>
<keyword evidence="3" id="KW-1185">Reference proteome</keyword>
<feature type="transmembrane region" description="Helical" evidence="1">
    <location>
        <begin position="166"/>
        <end position="183"/>
    </location>
</feature>
<keyword evidence="1" id="KW-0472">Membrane</keyword>
<feature type="transmembrane region" description="Helical" evidence="1">
    <location>
        <begin position="284"/>
        <end position="303"/>
    </location>
</feature>
<dbReference type="PANTHER" id="PTHR37577:SF1">
    <property type="entry name" value="INTEGRAL MEMBRANE PROTEIN"/>
    <property type="match status" value="1"/>
</dbReference>
<accession>A0AAN6WPT5</accession>
<dbReference type="PANTHER" id="PTHR37577">
    <property type="entry name" value="INTEGRAL MEMBRANE PROTEIN"/>
    <property type="match status" value="1"/>
</dbReference>
<evidence type="ECO:0000256" key="1">
    <source>
        <dbReference type="SAM" id="Phobius"/>
    </source>
</evidence>
<dbReference type="Proteomes" id="UP001302126">
    <property type="component" value="Unassembled WGS sequence"/>
</dbReference>
<comment type="caution">
    <text evidence="2">The sequence shown here is derived from an EMBL/GenBank/DDBJ whole genome shotgun (WGS) entry which is preliminary data.</text>
</comment>
<proteinExistence type="predicted"/>